<protein>
    <submittedName>
        <fullName evidence="1">Uncharacterized protein</fullName>
    </submittedName>
</protein>
<gene>
    <name evidence="1" type="ORF">KL86PLE_130311</name>
</gene>
<sequence length="38" mass="4274">MKKPARLAAAGFTISNRLEHRTEKWNPVFGESDATTKN</sequence>
<proteinExistence type="predicted"/>
<name>A0A212LAT5_9HYPH</name>
<accession>A0A212LAT5</accession>
<organism evidence="1">
    <name type="scientific">uncultured Pleomorphomonas sp</name>
    <dbReference type="NCBI Taxonomy" id="442121"/>
    <lineage>
        <taxon>Bacteria</taxon>
        <taxon>Pseudomonadati</taxon>
        <taxon>Pseudomonadota</taxon>
        <taxon>Alphaproteobacteria</taxon>
        <taxon>Hyphomicrobiales</taxon>
        <taxon>Pleomorphomonadaceae</taxon>
        <taxon>Pleomorphomonas</taxon>
        <taxon>environmental samples</taxon>
    </lineage>
</organism>
<evidence type="ECO:0000313" key="1">
    <source>
        <dbReference type="EMBL" id="SCM74681.1"/>
    </source>
</evidence>
<dbReference type="EMBL" id="FMJD01000005">
    <property type="protein sequence ID" value="SCM74681.1"/>
    <property type="molecule type" value="Genomic_DNA"/>
</dbReference>
<dbReference type="AlphaFoldDB" id="A0A212LAT5"/>
<reference evidence="1" key="1">
    <citation type="submission" date="2016-08" db="EMBL/GenBank/DDBJ databases">
        <authorList>
            <person name="Seilhamer J.J."/>
        </authorList>
    </citation>
    <scope>NUCLEOTIDE SEQUENCE</scope>
    <source>
        <strain evidence="1">86</strain>
    </source>
</reference>